<organism evidence="2 3">
    <name type="scientific">Aspergillus brasiliensis (strain CBS 101740 / IMI 381727 / IBT 21946)</name>
    <dbReference type="NCBI Taxonomy" id="767769"/>
    <lineage>
        <taxon>Eukaryota</taxon>
        <taxon>Fungi</taxon>
        <taxon>Dikarya</taxon>
        <taxon>Ascomycota</taxon>
        <taxon>Pezizomycotina</taxon>
        <taxon>Eurotiomycetes</taxon>
        <taxon>Eurotiomycetidae</taxon>
        <taxon>Eurotiales</taxon>
        <taxon>Aspergillaceae</taxon>
        <taxon>Aspergillus</taxon>
        <taxon>Aspergillus subgen. Circumdati</taxon>
    </lineage>
</organism>
<evidence type="ECO:0000256" key="1">
    <source>
        <dbReference type="SAM" id="Phobius"/>
    </source>
</evidence>
<protein>
    <submittedName>
        <fullName evidence="2">Uncharacterized protein</fullName>
    </submittedName>
</protein>
<sequence length="145" mass="15894">MNGWIRSRDGSCITASVMEVLSMAGKPYPFPPPPPPPPPPPLSPHSQRYYVNLAPVGMALGGKVDSQTKFIQGLGGFRFDLIDSPAPLPFLFCPPLLLLVYAPVANGLEPGLSRFVIFILLFSFICLFSLCSFLPLRKHPAWINK</sequence>
<feature type="transmembrane region" description="Helical" evidence="1">
    <location>
        <begin position="116"/>
        <end position="136"/>
    </location>
</feature>
<reference evidence="3" key="1">
    <citation type="journal article" date="2017" name="Genome Biol.">
        <title>Comparative genomics reveals high biological diversity and specific adaptations in the industrially and medically important fungal genus Aspergillus.</title>
        <authorList>
            <person name="de Vries R.P."/>
            <person name="Riley R."/>
            <person name="Wiebenga A."/>
            <person name="Aguilar-Osorio G."/>
            <person name="Amillis S."/>
            <person name="Uchima C.A."/>
            <person name="Anderluh G."/>
            <person name="Asadollahi M."/>
            <person name="Askin M."/>
            <person name="Barry K."/>
            <person name="Battaglia E."/>
            <person name="Bayram O."/>
            <person name="Benocci T."/>
            <person name="Braus-Stromeyer S.A."/>
            <person name="Caldana C."/>
            <person name="Canovas D."/>
            <person name="Cerqueira G.C."/>
            <person name="Chen F."/>
            <person name="Chen W."/>
            <person name="Choi C."/>
            <person name="Clum A."/>
            <person name="Dos Santos R.A."/>
            <person name="Damasio A.R."/>
            <person name="Diallinas G."/>
            <person name="Emri T."/>
            <person name="Fekete E."/>
            <person name="Flipphi M."/>
            <person name="Freyberg S."/>
            <person name="Gallo A."/>
            <person name="Gournas C."/>
            <person name="Habgood R."/>
            <person name="Hainaut M."/>
            <person name="Harispe M.L."/>
            <person name="Henrissat B."/>
            <person name="Hilden K.S."/>
            <person name="Hope R."/>
            <person name="Hossain A."/>
            <person name="Karabika E."/>
            <person name="Karaffa L."/>
            <person name="Karanyi Z."/>
            <person name="Krasevec N."/>
            <person name="Kuo A."/>
            <person name="Kusch H."/>
            <person name="LaButti K."/>
            <person name="Lagendijk E.L."/>
            <person name="Lapidus A."/>
            <person name="Levasseur A."/>
            <person name="Lindquist E."/>
            <person name="Lipzen A."/>
            <person name="Logrieco A.F."/>
            <person name="MacCabe A."/>
            <person name="Maekelae M.R."/>
            <person name="Malavazi I."/>
            <person name="Melin P."/>
            <person name="Meyer V."/>
            <person name="Mielnichuk N."/>
            <person name="Miskei M."/>
            <person name="Molnar A.P."/>
            <person name="Mule G."/>
            <person name="Ngan C.Y."/>
            <person name="Orejas M."/>
            <person name="Orosz E."/>
            <person name="Ouedraogo J.P."/>
            <person name="Overkamp K.M."/>
            <person name="Park H.-S."/>
            <person name="Perrone G."/>
            <person name="Piumi F."/>
            <person name="Punt P.J."/>
            <person name="Ram A.F."/>
            <person name="Ramon A."/>
            <person name="Rauscher S."/>
            <person name="Record E."/>
            <person name="Riano-Pachon D.M."/>
            <person name="Robert V."/>
            <person name="Roehrig J."/>
            <person name="Ruller R."/>
            <person name="Salamov A."/>
            <person name="Salih N.S."/>
            <person name="Samson R.A."/>
            <person name="Sandor E."/>
            <person name="Sanguinetti M."/>
            <person name="Schuetze T."/>
            <person name="Sepcic K."/>
            <person name="Shelest E."/>
            <person name="Sherlock G."/>
            <person name="Sophianopoulou V."/>
            <person name="Squina F.M."/>
            <person name="Sun H."/>
            <person name="Susca A."/>
            <person name="Todd R.B."/>
            <person name="Tsang A."/>
            <person name="Unkles S.E."/>
            <person name="van de Wiele N."/>
            <person name="van Rossen-Uffink D."/>
            <person name="Oliveira J.V."/>
            <person name="Vesth T.C."/>
            <person name="Visser J."/>
            <person name="Yu J.-H."/>
            <person name="Zhou M."/>
            <person name="Andersen M.R."/>
            <person name="Archer D.B."/>
            <person name="Baker S.E."/>
            <person name="Benoit I."/>
            <person name="Brakhage A.A."/>
            <person name="Braus G.H."/>
            <person name="Fischer R."/>
            <person name="Frisvad J.C."/>
            <person name="Goldman G.H."/>
            <person name="Houbraken J."/>
            <person name="Oakley B."/>
            <person name="Pocsi I."/>
            <person name="Scazzocchio C."/>
            <person name="Seiboth B."/>
            <person name="vanKuyk P.A."/>
            <person name="Wortman J."/>
            <person name="Dyer P.S."/>
            <person name="Grigoriev I.V."/>
        </authorList>
    </citation>
    <scope>NUCLEOTIDE SEQUENCE [LARGE SCALE GENOMIC DNA]</scope>
    <source>
        <strain evidence="3">CBS 101740 / IMI 381727 / IBT 21946</strain>
    </source>
</reference>
<keyword evidence="1" id="KW-1133">Transmembrane helix</keyword>
<dbReference type="VEuPathDB" id="FungiDB:ASPBRDRAFT_470431"/>
<evidence type="ECO:0000313" key="3">
    <source>
        <dbReference type="Proteomes" id="UP000184499"/>
    </source>
</evidence>
<feature type="transmembrane region" description="Helical" evidence="1">
    <location>
        <begin position="86"/>
        <end position="104"/>
    </location>
</feature>
<name>A0A1L9UTT5_ASPBC</name>
<keyword evidence="1" id="KW-0812">Transmembrane</keyword>
<keyword evidence="1" id="KW-0472">Membrane</keyword>
<dbReference type="RefSeq" id="XP_067482240.1">
    <property type="nucleotide sequence ID" value="XM_067625763.1"/>
</dbReference>
<accession>A0A1L9UTT5</accession>
<keyword evidence="3" id="KW-1185">Reference proteome</keyword>
<dbReference type="AlphaFoldDB" id="A0A1L9UTT5"/>
<dbReference type="GeneID" id="93578251"/>
<evidence type="ECO:0000313" key="2">
    <source>
        <dbReference type="EMBL" id="OJJ74992.1"/>
    </source>
</evidence>
<dbReference type="Proteomes" id="UP000184499">
    <property type="component" value="Unassembled WGS sequence"/>
</dbReference>
<proteinExistence type="predicted"/>
<gene>
    <name evidence="2" type="ORF">ASPBRDRAFT_470431</name>
</gene>
<dbReference type="EMBL" id="KV878681">
    <property type="protein sequence ID" value="OJJ74992.1"/>
    <property type="molecule type" value="Genomic_DNA"/>
</dbReference>